<dbReference type="OrthoDB" id="1929188at2759"/>
<evidence type="ECO:0000256" key="6">
    <source>
        <dbReference type="ARBA" id="ARBA00022692"/>
    </source>
</evidence>
<evidence type="ECO:0000256" key="1">
    <source>
        <dbReference type="ARBA" id="ARBA00002582"/>
    </source>
</evidence>
<keyword evidence="5" id="KW-0551">Lipid droplet</keyword>
<evidence type="ECO:0000313" key="11">
    <source>
        <dbReference type="EMBL" id="KAF5743742.1"/>
    </source>
</evidence>
<evidence type="ECO:0000256" key="8">
    <source>
        <dbReference type="ARBA" id="ARBA00023136"/>
    </source>
</evidence>
<evidence type="ECO:0000256" key="10">
    <source>
        <dbReference type="SAM" id="Phobius"/>
    </source>
</evidence>
<evidence type="ECO:0000256" key="9">
    <source>
        <dbReference type="SAM" id="MobiDB-lite"/>
    </source>
</evidence>
<protein>
    <recommendedName>
        <fullName evidence="13">Oleosin</fullName>
    </recommendedName>
</protein>
<dbReference type="Proteomes" id="UP000593562">
    <property type="component" value="Unassembled WGS sequence"/>
</dbReference>
<proteinExistence type="inferred from homology"/>
<dbReference type="EMBL" id="JAAARO010000008">
    <property type="protein sequence ID" value="KAF5743742.1"/>
    <property type="molecule type" value="Genomic_DNA"/>
</dbReference>
<keyword evidence="8 10" id="KW-0472">Membrane</keyword>
<accession>A0A7J7DBK5</accession>
<organism evidence="11 12">
    <name type="scientific">Tripterygium wilfordii</name>
    <name type="common">Thunder God vine</name>
    <dbReference type="NCBI Taxonomy" id="458696"/>
    <lineage>
        <taxon>Eukaryota</taxon>
        <taxon>Viridiplantae</taxon>
        <taxon>Streptophyta</taxon>
        <taxon>Embryophyta</taxon>
        <taxon>Tracheophyta</taxon>
        <taxon>Spermatophyta</taxon>
        <taxon>Magnoliopsida</taxon>
        <taxon>eudicotyledons</taxon>
        <taxon>Gunneridae</taxon>
        <taxon>Pentapetalae</taxon>
        <taxon>rosids</taxon>
        <taxon>fabids</taxon>
        <taxon>Celastrales</taxon>
        <taxon>Celastraceae</taxon>
        <taxon>Tripterygium</taxon>
    </lineage>
</organism>
<dbReference type="GO" id="GO:0016020">
    <property type="term" value="C:membrane"/>
    <property type="evidence" value="ECO:0007669"/>
    <property type="project" value="UniProtKB-SubCell"/>
</dbReference>
<dbReference type="GO" id="GO:0010344">
    <property type="term" value="P:seed oilbody biogenesis"/>
    <property type="evidence" value="ECO:0007669"/>
    <property type="project" value="TreeGrafter"/>
</dbReference>
<comment type="similarity">
    <text evidence="4">Belongs to the oleosin family.</text>
</comment>
<reference evidence="11 12" key="1">
    <citation type="journal article" date="2020" name="Nat. Commun.">
        <title>Genome of Tripterygium wilfordii and identification of cytochrome P450 involved in triptolide biosynthesis.</title>
        <authorList>
            <person name="Tu L."/>
            <person name="Su P."/>
            <person name="Zhang Z."/>
            <person name="Gao L."/>
            <person name="Wang J."/>
            <person name="Hu T."/>
            <person name="Zhou J."/>
            <person name="Zhang Y."/>
            <person name="Zhao Y."/>
            <person name="Liu Y."/>
            <person name="Song Y."/>
            <person name="Tong Y."/>
            <person name="Lu Y."/>
            <person name="Yang J."/>
            <person name="Xu C."/>
            <person name="Jia M."/>
            <person name="Peters R.J."/>
            <person name="Huang L."/>
            <person name="Gao W."/>
        </authorList>
    </citation>
    <scope>NUCLEOTIDE SEQUENCE [LARGE SCALE GENOMIC DNA]</scope>
    <source>
        <strain evidence="12">cv. XIE 37</strain>
        <tissue evidence="11">Leaf</tissue>
    </source>
</reference>
<dbReference type="InParanoid" id="A0A7J7DBK5"/>
<dbReference type="GO" id="GO:0050826">
    <property type="term" value="P:response to freezing"/>
    <property type="evidence" value="ECO:0007669"/>
    <property type="project" value="TreeGrafter"/>
</dbReference>
<evidence type="ECO:0000256" key="7">
    <source>
        <dbReference type="ARBA" id="ARBA00022989"/>
    </source>
</evidence>
<comment type="function">
    <text evidence="1">May have a structural role to stabilize the lipid body during desiccation of the seed by preventing coalescence of the oil. Probably interacts with both lipid and phospholipid moieties of lipid bodies. May also provide recognition signals for specific lipase anchorage in lipolysis during seedling growth.</text>
</comment>
<keyword evidence="12" id="KW-1185">Reference proteome</keyword>
<sequence length="212" mass="22930">MRKKTRISCKPLGPFIKHLAFNSTRPLFHLLKFKHLSLTFTSPFRSLCSSTQISTMADQQLKQQDPTQGIKSLLPEQGISKTHILAAVTLIPVGGFLLFLGGLALLVTFIGLALATPVFVIFSPILVPAGMVTGLALIGFLTAGALGITAMSSLSWLGNFIRRLRKPADKMDQAKRRVQDTAGQMGSRAKETGQSIQGKVQEVAKTLEGQKT</sequence>
<evidence type="ECO:0000256" key="3">
    <source>
        <dbReference type="ARBA" id="ARBA00004502"/>
    </source>
</evidence>
<feature type="transmembrane region" description="Helical" evidence="10">
    <location>
        <begin position="135"/>
        <end position="157"/>
    </location>
</feature>
<evidence type="ECO:0000313" key="12">
    <source>
        <dbReference type="Proteomes" id="UP000593562"/>
    </source>
</evidence>
<evidence type="ECO:0000256" key="2">
    <source>
        <dbReference type="ARBA" id="ARBA00004141"/>
    </source>
</evidence>
<dbReference type="PANTHER" id="PTHR33203:SF44">
    <property type="entry name" value="OLEOSIN 20.3 KDA"/>
    <property type="match status" value="1"/>
</dbReference>
<keyword evidence="7 10" id="KW-1133">Transmembrane helix</keyword>
<dbReference type="GO" id="GO:0012511">
    <property type="term" value="C:monolayer-surrounded lipid storage body"/>
    <property type="evidence" value="ECO:0007669"/>
    <property type="project" value="InterPro"/>
</dbReference>
<feature type="region of interest" description="Disordered" evidence="9">
    <location>
        <begin position="171"/>
        <end position="212"/>
    </location>
</feature>
<dbReference type="PANTHER" id="PTHR33203">
    <property type="entry name" value="OLEOSIN"/>
    <property type="match status" value="1"/>
</dbReference>
<dbReference type="InterPro" id="IPR000136">
    <property type="entry name" value="Oleosin"/>
</dbReference>
<dbReference type="Pfam" id="PF01277">
    <property type="entry name" value="Oleosin"/>
    <property type="match status" value="1"/>
</dbReference>
<dbReference type="GO" id="GO:0019915">
    <property type="term" value="P:lipid storage"/>
    <property type="evidence" value="ECO:0007669"/>
    <property type="project" value="TreeGrafter"/>
</dbReference>
<evidence type="ECO:0000256" key="5">
    <source>
        <dbReference type="ARBA" id="ARBA00022677"/>
    </source>
</evidence>
<comment type="subcellular location">
    <subcellularLocation>
        <location evidence="3">Lipid droplet</location>
    </subcellularLocation>
    <subcellularLocation>
        <location evidence="2">Membrane</location>
        <topology evidence="2">Multi-pass membrane protein</topology>
    </subcellularLocation>
</comment>
<gene>
    <name evidence="11" type="ORF">HS088_TW08G00329</name>
</gene>
<comment type="caution">
    <text evidence="11">The sequence shown here is derived from an EMBL/GenBank/DDBJ whole genome shotgun (WGS) entry which is preliminary data.</text>
</comment>
<evidence type="ECO:0008006" key="13">
    <source>
        <dbReference type="Google" id="ProtNLM"/>
    </source>
</evidence>
<name>A0A7J7DBK5_TRIWF</name>
<evidence type="ECO:0000256" key="4">
    <source>
        <dbReference type="ARBA" id="ARBA00010858"/>
    </source>
</evidence>
<feature type="transmembrane region" description="Helical" evidence="10">
    <location>
        <begin position="84"/>
        <end position="115"/>
    </location>
</feature>
<dbReference type="AlphaFoldDB" id="A0A7J7DBK5"/>
<keyword evidence="6 10" id="KW-0812">Transmembrane</keyword>